<dbReference type="SMART" id="SM01155">
    <property type="entry name" value="DUF1713"/>
    <property type="match status" value="1"/>
</dbReference>
<comment type="subcellular location">
    <subcellularLocation>
        <location evidence="1">Mitochondrion</location>
    </subcellularLocation>
</comment>
<feature type="compositionally biased region" description="Basic residues" evidence="5">
    <location>
        <begin position="94"/>
        <end position="122"/>
    </location>
</feature>
<sequence>MLRLFASRACGLPSLAAQGGLRLGALRSGFSTLQQAPRALLRPQPVVSTPVSRALELKELMGQVSQMRIVPPSIAERLEELQDAPEMRADSVLRKRRLKMKKHKLRKRRKAQRALRKKLKKD</sequence>
<dbReference type="InterPro" id="IPR013177">
    <property type="entry name" value="Ribosomal_mS38_C"/>
</dbReference>
<dbReference type="GO" id="GO:0005739">
    <property type="term" value="C:mitochondrion"/>
    <property type="evidence" value="ECO:0007669"/>
    <property type="project" value="UniProtKB-SubCell"/>
</dbReference>
<evidence type="ECO:0000256" key="1">
    <source>
        <dbReference type="ARBA" id="ARBA00004173"/>
    </source>
</evidence>
<dbReference type="PANTHER" id="PTHR32035">
    <property type="entry name" value="AURORA KINASE A-INTERACTING PROTEIN"/>
    <property type="match status" value="1"/>
</dbReference>
<gene>
    <name evidence="7" type="ORF">BN1211_5571</name>
</gene>
<dbReference type="EMBL" id="CDQK01000006">
    <property type="protein sequence ID" value="CEP24683.1"/>
    <property type="molecule type" value="Genomic_DNA"/>
</dbReference>
<comment type="similarity">
    <text evidence="3">Belongs to the mitochondrion-specific ribosomal protein mS38 family.</text>
</comment>
<name>A0A0H5C8W1_CYBJN</name>
<proteinExistence type="inferred from homology"/>
<organism evidence="7 8">
    <name type="scientific">Cyberlindnera jadinii (strain ATCC 18201 / CBS 1600 / BCRC 20928 / JCM 3617 / NBRC 0987 / NRRL Y-1542)</name>
    <name type="common">Torula yeast</name>
    <name type="synonym">Candida utilis</name>
    <dbReference type="NCBI Taxonomy" id="983966"/>
    <lineage>
        <taxon>Eukaryota</taxon>
        <taxon>Fungi</taxon>
        <taxon>Dikarya</taxon>
        <taxon>Ascomycota</taxon>
        <taxon>Saccharomycotina</taxon>
        <taxon>Saccharomycetes</taxon>
        <taxon>Phaffomycetales</taxon>
        <taxon>Phaffomycetaceae</taxon>
        <taxon>Cyberlindnera</taxon>
    </lineage>
</organism>
<evidence type="ECO:0000259" key="6">
    <source>
        <dbReference type="SMART" id="SM01155"/>
    </source>
</evidence>
<feature type="domain" description="Ribosomal protein mS38 C-terminal" evidence="6">
    <location>
        <begin position="88"/>
        <end position="121"/>
    </location>
</feature>
<evidence type="ECO:0000313" key="8">
    <source>
        <dbReference type="Proteomes" id="UP000038830"/>
    </source>
</evidence>
<evidence type="ECO:0000256" key="5">
    <source>
        <dbReference type="SAM" id="MobiDB-lite"/>
    </source>
</evidence>
<keyword evidence="2" id="KW-0496">Mitochondrion</keyword>
<evidence type="ECO:0000313" key="7">
    <source>
        <dbReference type="EMBL" id="CEP24683.1"/>
    </source>
</evidence>
<evidence type="ECO:0000256" key="3">
    <source>
        <dbReference type="ARBA" id="ARBA00035647"/>
    </source>
</evidence>
<dbReference type="AlphaFoldDB" id="A0A0H5C8W1"/>
<accession>A0A0H5C8W1</accession>
<dbReference type="Proteomes" id="UP000038830">
    <property type="component" value="Unassembled WGS sequence"/>
</dbReference>
<evidence type="ECO:0000256" key="2">
    <source>
        <dbReference type="ARBA" id="ARBA00023128"/>
    </source>
</evidence>
<dbReference type="PANTHER" id="PTHR32035:SF3">
    <property type="entry name" value="SMALL RIBOSOMAL SUBUNIT PROTEIN MS38"/>
    <property type="match status" value="1"/>
</dbReference>
<reference evidence="8" key="1">
    <citation type="journal article" date="2015" name="J. Biotechnol.">
        <title>The structure of the Cyberlindnera jadinii genome and its relation to Candida utilis analyzed by the occurrence of single nucleotide polymorphisms.</title>
        <authorList>
            <person name="Rupp O."/>
            <person name="Brinkrolf K."/>
            <person name="Buerth C."/>
            <person name="Kunigo M."/>
            <person name="Schneider J."/>
            <person name="Jaenicke S."/>
            <person name="Goesmann A."/>
            <person name="Puehler A."/>
            <person name="Jaeger K.-E."/>
            <person name="Ernst J.F."/>
        </authorList>
    </citation>
    <scope>NUCLEOTIDE SEQUENCE [LARGE SCALE GENOMIC DNA]</scope>
    <source>
        <strain evidence="8">ATCC 18201 / CBS 1600 / BCRC 20928 / JCM 3617 / NBRC 0987 / NRRL Y-1542</strain>
    </source>
</reference>
<evidence type="ECO:0000256" key="4">
    <source>
        <dbReference type="ARBA" id="ARBA00035682"/>
    </source>
</evidence>
<feature type="region of interest" description="Disordered" evidence="5">
    <location>
        <begin position="90"/>
        <end position="122"/>
    </location>
</feature>
<protein>
    <recommendedName>
        <fullName evidence="4">Small ribosomal subunit protein mS38</fullName>
    </recommendedName>
</protein>
<dbReference type="Pfam" id="PF08213">
    <property type="entry name" value="COX24_C"/>
    <property type="match status" value="1"/>
</dbReference>